<dbReference type="InterPro" id="IPR025965">
    <property type="entry name" value="FlgD/Vpr_Ig-like"/>
</dbReference>
<dbReference type="GO" id="GO:0044781">
    <property type="term" value="P:bacterial-type flagellum organization"/>
    <property type="evidence" value="ECO:0007669"/>
    <property type="project" value="UniProtKB-UniRule"/>
</dbReference>
<evidence type="ECO:0000313" key="8">
    <source>
        <dbReference type="EMBL" id="AOZ70771.1"/>
    </source>
</evidence>
<keyword evidence="8" id="KW-0969">Cilium</keyword>
<evidence type="ECO:0000256" key="3">
    <source>
        <dbReference type="ARBA" id="ARBA00022795"/>
    </source>
</evidence>
<dbReference type="KEGG" id="rhp:LPB142_16765"/>
<gene>
    <name evidence="8" type="primary">flgD</name>
    <name evidence="8" type="ORF">LPB142_16765</name>
</gene>
<dbReference type="InterPro" id="IPR005648">
    <property type="entry name" value="FlgD"/>
</dbReference>
<accession>A0A1D9MFU6</accession>
<keyword evidence="8" id="KW-0966">Cell projection</keyword>
<evidence type="ECO:0000313" key="9">
    <source>
        <dbReference type="Proteomes" id="UP000176562"/>
    </source>
</evidence>
<sequence>MTTVTSANSATPAASNSASSSSNSAAASGLSSDFQTFLTMLTAQMQNQDPLNPIDSSDYAVQLATFSGVEQQVKTNDLLESLATQLGVMGMSQLAGWVGMEARVPAAGYYDGDPITLAPNPVQGADQTVLVAYDAAENEVWRGTVPVSTDPYDWTGLDSSGTPLPTGLYDFKLESYNNGTLLSSDQVEVYSRIVEAQGTASGTVLVLQGGVTVGTTDITALREPA</sequence>
<dbReference type="Pfam" id="PF13860">
    <property type="entry name" value="FlgD_ig"/>
    <property type="match status" value="1"/>
</dbReference>
<organism evidence="8 9">
    <name type="scientific">Rhodobacter xanthinilyticus</name>
    <dbReference type="NCBI Taxonomy" id="1850250"/>
    <lineage>
        <taxon>Bacteria</taxon>
        <taxon>Pseudomonadati</taxon>
        <taxon>Pseudomonadota</taxon>
        <taxon>Alphaproteobacteria</taxon>
        <taxon>Rhodobacterales</taxon>
        <taxon>Rhodobacter group</taxon>
        <taxon>Rhodobacter</taxon>
    </lineage>
</organism>
<name>A0A1D9MFU6_9RHOB</name>
<evidence type="ECO:0000256" key="1">
    <source>
        <dbReference type="ARBA" id="ARBA00010577"/>
    </source>
</evidence>
<evidence type="ECO:0000256" key="6">
    <source>
        <dbReference type="SAM" id="MobiDB-lite"/>
    </source>
</evidence>
<dbReference type="Proteomes" id="UP000176562">
    <property type="component" value="Chromosome"/>
</dbReference>
<feature type="region of interest" description="Disordered" evidence="6">
    <location>
        <begin position="1"/>
        <end position="25"/>
    </location>
</feature>
<evidence type="ECO:0000256" key="4">
    <source>
        <dbReference type="ARBA" id="ARBA00024746"/>
    </source>
</evidence>
<dbReference type="AlphaFoldDB" id="A0A1D9MFU6"/>
<reference evidence="8 9" key="1">
    <citation type="submission" date="2016-10" db="EMBL/GenBank/DDBJ databases">
        <title>Rhodobacter sp. LPB0142, isolated from sea water.</title>
        <authorList>
            <person name="Kim E."/>
            <person name="Yi H."/>
        </authorList>
    </citation>
    <scope>NUCLEOTIDE SEQUENCE [LARGE SCALE GENOMIC DNA]</scope>
    <source>
        <strain evidence="8 9">LPB0142</strain>
    </source>
</reference>
<dbReference type="EMBL" id="CP017781">
    <property type="protein sequence ID" value="AOZ70771.1"/>
    <property type="molecule type" value="Genomic_DNA"/>
</dbReference>
<feature type="domain" description="FlgD/Vpr Ig-like" evidence="7">
    <location>
        <begin position="112"/>
        <end position="178"/>
    </location>
</feature>
<dbReference type="NCBIfam" id="NF009453">
    <property type="entry name" value="PRK12813.1"/>
    <property type="match status" value="1"/>
</dbReference>
<evidence type="ECO:0000256" key="2">
    <source>
        <dbReference type="ARBA" id="ARBA00016013"/>
    </source>
</evidence>
<keyword evidence="3 5" id="KW-1005">Bacterial flagellum biogenesis</keyword>
<dbReference type="RefSeq" id="WP_068765571.1">
    <property type="nucleotide sequence ID" value="NZ_CP017781.1"/>
</dbReference>
<keyword evidence="8" id="KW-0282">Flagellum</keyword>
<evidence type="ECO:0000259" key="7">
    <source>
        <dbReference type="Pfam" id="PF13860"/>
    </source>
</evidence>
<evidence type="ECO:0000256" key="5">
    <source>
        <dbReference type="RuleBase" id="RU362076"/>
    </source>
</evidence>
<protein>
    <recommendedName>
        <fullName evidence="2 5">Basal-body rod modification protein FlgD</fullName>
    </recommendedName>
</protein>
<dbReference type="Pfam" id="PF03963">
    <property type="entry name" value="FlgD"/>
    <property type="match status" value="1"/>
</dbReference>
<proteinExistence type="inferred from homology"/>
<keyword evidence="9" id="KW-1185">Reference proteome</keyword>
<comment type="function">
    <text evidence="4 5">Required for flagellar hook formation. May act as a scaffolding protein.</text>
</comment>
<comment type="similarity">
    <text evidence="1 5">Belongs to the FlgD family.</text>
</comment>
<dbReference type="STRING" id="1850250.LPB142_16765"/>